<accession>A0ABR7IVR5</accession>
<keyword evidence="2" id="KW-1185">Reference proteome</keyword>
<dbReference type="EMBL" id="JACRUN010000001">
    <property type="protein sequence ID" value="MBC5833813.1"/>
    <property type="molecule type" value="Genomic_DNA"/>
</dbReference>
<gene>
    <name evidence="1" type="ORF">H8R27_02835</name>
</gene>
<protein>
    <submittedName>
        <fullName evidence="1">Uncharacterized protein</fullName>
    </submittedName>
</protein>
<sequence length="382" mass="45947">MIVYYCFLEVFDEEIGKWEHVKTPNQQPEDLHYGQFFTEMDRESLFFFFQDLENQQEAVLLTKWKGLPNDASNFVKNQYDFLFEEVSICDVASFIYLNEFSDFEYDSTFNLYKLPKWEYKNYKEYCYADKLKHNRKQISYKSYLGDSFFEDLNAIKNYERFGKCRIIYFADSGNRWRDGIIEPEPYFKRHNQTKIDVAIIEDDYGKIELSNYLMLSSFIEKNAAIQNEEVVEKMENLGIKIRDVFLDYLKGRIPIQEYNINNAQLTQRFWILEKLFAFGYHNGIVNDKSINDFCGDSPVFNDGSIEATEHFSQYSNYEDIEVDCGRYAFERLFEFEKFKLILRGFCEKWEREIQILSWLFSRIAETDNYDELLLELKEKLKI</sequence>
<dbReference type="RefSeq" id="WP_166125045.1">
    <property type="nucleotide sequence ID" value="NZ_JAANOQ010000001.1"/>
</dbReference>
<comment type="caution">
    <text evidence="1">The sequence shown here is derived from an EMBL/GenBank/DDBJ whole genome shotgun (WGS) entry which is preliminary data.</text>
</comment>
<dbReference type="Proteomes" id="UP000605990">
    <property type="component" value="Unassembled WGS sequence"/>
</dbReference>
<organism evidence="1 2">
    <name type="scientific">Flavobacterium bernardetii</name>
    <dbReference type="NCBI Taxonomy" id="2813823"/>
    <lineage>
        <taxon>Bacteria</taxon>
        <taxon>Pseudomonadati</taxon>
        <taxon>Bacteroidota</taxon>
        <taxon>Flavobacteriia</taxon>
        <taxon>Flavobacteriales</taxon>
        <taxon>Flavobacteriaceae</taxon>
        <taxon>Flavobacterium</taxon>
    </lineage>
</organism>
<name>A0ABR7IVR5_9FLAO</name>
<proteinExistence type="predicted"/>
<reference evidence="1 2" key="1">
    <citation type="submission" date="2020-08" db="EMBL/GenBank/DDBJ databases">
        <title>Description of novel Flavobacterium F-408 isolate.</title>
        <authorList>
            <person name="Saticioglu I.B."/>
            <person name="Duman M."/>
            <person name="Altun S."/>
        </authorList>
    </citation>
    <scope>NUCLEOTIDE SEQUENCE [LARGE SCALE GENOMIC DNA]</scope>
    <source>
        <strain evidence="1 2">F-408</strain>
    </source>
</reference>
<evidence type="ECO:0000313" key="1">
    <source>
        <dbReference type="EMBL" id="MBC5833813.1"/>
    </source>
</evidence>
<evidence type="ECO:0000313" key="2">
    <source>
        <dbReference type="Proteomes" id="UP000605990"/>
    </source>
</evidence>